<dbReference type="AlphaFoldDB" id="A0A9P4PI56"/>
<reference evidence="5" key="1">
    <citation type="journal article" date="2020" name="Stud. Mycol.">
        <title>101 Dothideomycetes genomes: a test case for predicting lifestyles and emergence of pathogens.</title>
        <authorList>
            <person name="Haridas S."/>
            <person name="Albert R."/>
            <person name="Binder M."/>
            <person name="Bloem J."/>
            <person name="Labutti K."/>
            <person name="Salamov A."/>
            <person name="Andreopoulos B."/>
            <person name="Baker S."/>
            <person name="Barry K."/>
            <person name="Bills G."/>
            <person name="Bluhm B."/>
            <person name="Cannon C."/>
            <person name="Castanera R."/>
            <person name="Culley D."/>
            <person name="Daum C."/>
            <person name="Ezra D."/>
            <person name="Gonzalez J."/>
            <person name="Henrissat B."/>
            <person name="Kuo A."/>
            <person name="Liang C."/>
            <person name="Lipzen A."/>
            <person name="Lutzoni F."/>
            <person name="Magnuson J."/>
            <person name="Mondo S."/>
            <person name="Nolan M."/>
            <person name="Ohm R."/>
            <person name="Pangilinan J."/>
            <person name="Park H.-J."/>
            <person name="Ramirez L."/>
            <person name="Alfaro M."/>
            <person name="Sun H."/>
            <person name="Tritt A."/>
            <person name="Yoshinaga Y."/>
            <person name="Zwiers L.-H."/>
            <person name="Turgeon B."/>
            <person name="Goodwin S."/>
            <person name="Spatafora J."/>
            <person name="Crous P."/>
            <person name="Grigoriev I."/>
        </authorList>
    </citation>
    <scope>NUCLEOTIDE SEQUENCE</scope>
    <source>
        <strain evidence="5">CBS 690.94</strain>
    </source>
</reference>
<dbReference type="Gene3D" id="3.30.465.10">
    <property type="match status" value="2"/>
</dbReference>
<evidence type="ECO:0000256" key="3">
    <source>
        <dbReference type="SAM" id="SignalP"/>
    </source>
</evidence>
<dbReference type="GO" id="GO:0071949">
    <property type="term" value="F:FAD binding"/>
    <property type="evidence" value="ECO:0007669"/>
    <property type="project" value="InterPro"/>
</dbReference>
<organism evidence="5 6">
    <name type="scientific">Karstenula rhodostoma CBS 690.94</name>
    <dbReference type="NCBI Taxonomy" id="1392251"/>
    <lineage>
        <taxon>Eukaryota</taxon>
        <taxon>Fungi</taxon>
        <taxon>Dikarya</taxon>
        <taxon>Ascomycota</taxon>
        <taxon>Pezizomycotina</taxon>
        <taxon>Dothideomycetes</taxon>
        <taxon>Pleosporomycetidae</taxon>
        <taxon>Pleosporales</taxon>
        <taxon>Massarineae</taxon>
        <taxon>Didymosphaeriaceae</taxon>
        <taxon>Karstenula</taxon>
    </lineage>
</organism>
<protein>
    <submittedName>
        <fullName evidence="5">6-hydroxy-D-nicotine oxidase</fullName>
    </submittedName>
</protein>
<keyword evidence="6" id="KW-1185">Reference proteome</keyword>
<dbReference type="InterPro" id="IPR012951">
    <property type="entry name" value="BBE"/>
</dbReference>
<feature type="chain" id="PRO_5040135898" evidence="3">
    <location>
        <begin position="22"/>
        <end position="570"/>
    </location>
</feature>
<dbReference type="GO" id="GO:0016491">
    <property type="term" value="F:oxidoreductase activity"/>
    <property type="evidence" value="ECO:0007669"/>
    <property type="project" value="UniProtKB-KW"/>
</dbReference>
<evidence type="ECO:0000256" key="1">
    <source>
        <dbReference type="ARBA" id="ARBA00005466"/>
    </source>
</evidence>
<evidence type="ECO:0000313" key="6">
    <source>
        <dbReference type="Proteomes" id="UP000799764"/>
    </source>
</evidence>
<accession>A0A9P4PI56</accession>
<dbReference type="InterPro" id="IPR016166">
    <property type="entry name" value="FAD-bd_PCMH"/>
</dbReference>
<dbReference type="PROSITE" id="PS51387">
    <property type="entry name" value="FAD_PCMH"/>
    <property type="match status" value="1"/>
</dbReference>
<name>A0A9P4PI56_9PLEO</name>
<gene>
    <name evidence="5" type="ORF">P171DRAFT_431410</name>
</gene>
<dbReference type="InterPro" id="IPR036318">
    <property type="entry name" value="FAD-bd_PCMH-like_sf"/>
</dbReference>
<dbReference type="OrthoDB" id="9983560at2759"/>
<keyword evidence="2" id="KW-0560">Oxidoreductase</keyword>
<dbReference type="Pfam" id="PF08031">
    <property type="entry name" value="BBE"/>
    <property type="match status" value="1"/>
</dbReference>
<feature type="signal peptide" evidence="3">
    <location>
        <begin position="1"/>
        <end position="21"/>
    </location>
</feature>
<evidence type="ECO:0000256" key="2">
    <source>
        <dbReference type="ARBA" id="ARBA00023002"/>
    </source>
</evidence>
<dbReference type="InterPro" id="IPR006094">
    <property type="entry name" value="Oxid_FAD_bind_N"/>
</dbReference>
<comment type="caution">
    <text evidence="5">The sequence shown here is derived from an EMBL/GenBank/DDBJ whole genome shotgun (WGS) entry which is preliminary data.</text>
</comment>
<dbReference type="InterPro" id="IPR050432">
    <property type="entry name" value="FAD-linked_Oxidoreductases_BP"/>
</dbReference>
<sequence length="570" mass="61642">MRQLALTTSLCFLLGLASSAALSTPQLECKCFPGDACWPTDKEWSLFNKTVNGRLIKTVPLGSPCHDPTYDATKCAELKTQWKLAPVHLDDPSSVQAAIFANSSCDVFTPRSTPCLLGTYVRYAVNVSSPSEIASTIRFAETRNIRLVIRNTGHDYMGRSTGAGSLSVWTHNLKGVKVTDWRSSEYTGKAVKIAAGALGVEILEEANKHGLVVVTGECPTVGIAGGYTQGGGHSPLSTAFGLSADNTLEFEVVNATGKLVLASPASPEAESRDLFYALSGGGAGNFGVVVSVTLRAHPDRVTSGASFTIQKEEDGVDIAAVLEKWHEVLPGIIQAGTQATYLATTEYATLHSLSGYNVTQPELEKSLQPFLKHMADMGVALKPNYTEFATYHDHYLHYFGPLPAGAFGGAGNQLMGGRLLLRDALPNIGSAINATMQLGVQFVGQALNVTRFARPSVRAVLPQWRSAVVMSAYSMPYSDTVPFAEMEARQDFITQKVMPIVEAVTPNAGAYINEADYQQDDWQYVFYGDNYSRLLAIKKKLDPKGVFYNEIAVGSEGWKVKRDGRLCKIR</sequence>
<dbReference type="Pfam" id="PF01565">
    <property type="entry name" value="FAD_binding_4"/>
    <property type="match status" value="1"/>
</dbReference>
<dbReference type="Gene3D" id="3.40.462.20">
    <property type="match status" value="1"/>
</dbReference>
<dbReference type="InterPro" id="IPR016169">
    <property type="entry name" value="FAD-bd_PCMH_sub2"/>
</dbReference>
<dbReference type="EMBL" id="MU001500">
    <property type="protein sequence ID" value="KAF2444601.1"/>
    <property type="molecule type" value="Genomic_DNA"/>
</dbReference>
<evidence type="ECO:0000259" key="4">
    <source>
        <dbReference type="PROSITE" id="PS51387"/>
    </source>
</evidence>
<dbReference type="PANTHER" id="PTHR13878:SF91">
    <property type="entry name" value="FAD BINDING DOMAIN PROTEIN (AFU_ORTHOLOGUE AFUA_6G12070)-RELATED"/>
    <property type="match status" value="1"/>
</dbReference>
<feature type="domain" description="FAD-binding PCMH-type" evidence="4">
    <location>
        <begin position="116"/>
        <end position="299"/>
    </location>
</feature>
<dbReference type="SUPFAM" id="SSF56176">
    <property type="entry name" value="FAD-binding/transporter-associated domain-like"/>
    <property type="match status" value="1"/>
</dbReference>
<proteinExistence type="inferred from homology"/>
<keyword evidence="3" id="KW-0732">Signal</keyword>
<dbReference type="Proteomes" id="UP000799764">
    <property type="component" value="Unassembled WGS sequence"/>
</dbReference>
<evidence type="ECO:0000313" key="5">
    <source>
        <dbReference type="EMBL" id="KAF2444601.1"/>
    </source>
</evidence>
<comment type="similarity">
    <text evidence="1">Belongs to the oxygen-dependent FAD-linked oxidoreductase family.</text>
</comment>
<dbReference type="PANTHER" id="PTHR13878">
    <property type="entry name" value="GULONOLACTONE OXIDASE"/>
    <property type="match status" value="1"/>
</dbReference>